<dbReference type="EMBL" id="JBHSQI010000001">
    <property type="protein sequence ID" value="MFC6152220.1"/>
    <property type="molecule type" value="Genomic_DNA"/>
</dbReference>
<dbReference type="InterPro" id="IPR000835">
    <property type="entry name" value="HTH_MarR-typ"/>
</dbReference>
<dbReference type="PRINTS" id="PR00598">
    <property type="entry name" value="HTHMARR"/>
</dbReference>
<dbReference type="InterPro" id="IPR039422">
    <property type="entry name" value="MarR/SlyA-like"/>
</dbReference>
<proteinExistence type="predicted"/>
<dbReference type="InterPro" id="IPR036388">
    <property type="entry name" value="WH-like_DNA-bd_sf"/>
</dbReference>
<reference evidence="3" key="1">
    <citation type="journal article" date="2019" name="Int. J. Syst. Evol. Microbiol.">
        <title>The Global Catalogue of Microorganisms (GCM) 10K type strain sequencing project: providing services to taxonomists for standard genome sequencing and annotation.</title>
        <authorList>
            <consortium name="The Broad Institute Genomics Platform"/>
            <consortium name="The Broad Institute Genome Sequencing Center for Infectious Disease"/>
            <person name="Wu L."/>
            <person name="Ma J."/>
        </authorList>
    </citation>
    <scope>NUCLEOTIDE SEQUENCE [LARGE SCALE GENOMIC DNA]</scope>
    <source>
        <strain evidence="3">DFY28</strain>
    </source>
</reference>
<dbReference type="Proteomes" id="UP001596098">
    <property type="component" value="Unassembled WGS sequence"/>
</dbReference>
<dbReference type="PROSITE" id="PS50995">
    <property type="entry name" value="HTH_MARR_2"/>
    <property type="match status" value="1"/>
</dbReference>
<evidence type="ECO:0000313" key="3">
    <source>
        <dbReference type="Proteomes" id="UP001596098"/>
    </source>
</evidence>
<name>A0ABW1QV99_9ACTN</name>
<keyword evidence="3" id="KW-1185">Reference proteome</keyword>
<gene>
    <name evidence="2" type="ORF">ACFPWU_00865</name>
</gene>
<dbReference type="PANTHER" id="PTHR33164:SF99">
    <property type="entry name" value="MARR FAMILY REGULATORY PROTEIN"/>
    <property type="match status" value="1"/>
</dbReference>
<dbReference type="Gene3D" id="1.10.10.10">
    <property type="entry name" value="Winged helix-like DNA-binding domain superfamily/Winged helix DNA-binding domain"/>
    <property type="match status" value="1"/>
</dbReference>
<feature type="domain" description="HTH marR-type" evidence="1">
    <location>
        <begin position="1"/>
        <end position="148"/>
    </location>
</feature>
<dbReference type="InterPro" id="IPR036390">
    <property type="entry name" value="WH_DNA-bd_sf"/>
</dbReference>
<evidence type="ECO:0000259" key="1">
    <source>
        <dbReference type="PROSITE" id="PS50995"/>
    </source>
</evidence>
<dbReference type="SUPFAM" id="SSF46785">
    <property type="entry name" value="Winged helix' DNA-binding domain"/>
    <property type="match status" value="1"/>
</dbReference>
<sequence length="155" mass="17402">MTNDVDWLSDDEMDAWLGLGAVAYLLPQALDRQLRRDFGISHSYYTILACTSDAPDGAITMGELAQRAWVSPSRLTHAVGKLEERGWMERVTSPTNRRVQIARLTETGWGALREMAPTHLAEVRRAVFDHLDAEDVAHLARITGRIRDALQTDET</sequence>
<protein>
    <submittedName>
        <fullName evidence="2">MarR family winged helix-turn-helix transcriptional regulator</fullName>
    </submittedName>
</protein>
<dbReference type="SMART" id="SM00347">
    <property type="entry name" value="HTH_MARR"/>
    <property type="match status" value="1"/>
</dbReference>
<dbReference type="PANTHER" id="PTHR33164">
    <property type="entry name" value="TRANSCRIPTIONAL REGULATOR, MARR FAMILY"/>
    <property type="match status" value="1"/>
</dbReference>
<dbReference type="Pfam" id="PF01047">
    <property type="entry name" value="MarR"/>
    <property type="match status" value="1"/>
</dbReference>
<comment type="caution">
    <text evidence="2">The sequence shown here is derived from an EMBL/GenBank/DDBJ whole genome shotgun (WGS) entry which is preliminary data.</text>
</comment>
<dbReference type="RefSeq" id="WP_128220327.1">
    <property type="nucleotide sequence ID" value="NZ_CP034929.1"/>
</dbReference>
<accession>A0ABW1QV99</accession>
<organism evidence="2 3">
    <name type="scientific">Nocardioides yefusunii</name>
    <dbReference type="NCBI Taxonomy" id="2500546"/>
    <lineage>
        <taxon>Bacteria</taxon>
        <taxon>Bacillati</taxon>
        <taxon>Actinomycetota</taxon>
        <taxon>Actinomycetes</taxon>
        <taxon>Propionibacteriales</taxon>
        <taxon>Nocardioidaceae</taxon>
        <taxon>Nocardioides</taxon>
    </lineage>
</organism>
<evidence type="ECO:0000313" key="2">
    <source>
        <dbReference type="EMBL" id="MFC6152220.1"/>
    </source>
</evidence>